<sequence>MYFICSGHDNVERGYARCVAGISVDLMHCRQRTETKYIRHMNLFSPLISNSTVNDNAFLGLQISKRTLF</sequence>
<reference evidence="1 2" key="1">
    <citation type="submission" date="2018-10" db="EMBL/GenBank/DDBJ databases">
        <title>A high-quality apple genome assembly.</title>
        <authorList>
            <person name="Hu J."/>
        </authorList>
    </citation>
    <scope>NUCLEOTIDE SEQUENCE [LARGE SCALE GENOMIC DNA]</scope>
    <source>
        <strain evidence="2">cv. HFTH1</strain>
        <tissue evidence="1">Young leaf</tissue>
    </source>
</reference>
<keyword evidence="2" id="KW-1185">Reference proteome</keyword>
<protein>
    <submittedName>
        <fullName evidence="1">Uncharacterized protein</fullName>
    </submittedName>
</protein>
<accession>A0A498JM81</accession>
<dbReference type="EMBL" id="RDQH01000332">
    <property type="protein sequence ID" value="RXH96848.1"/>
    <property type="molecule type" value="Genomic_DNA"/>
</dbReference>
<name>A0A498JM81_MALDO</name>
<dbReference type="AlphaFoldDB" id="A0A498JM81"/>
<evidence type="ECO:0000313" key="1">
    <source>
        <dbReference type="EMBL" id="RXH96848.1"/>
    </source>
</evidence>
<proteinExistence type="predicted"/>
<evidence type="ECO:0000313" key="2">
    <source>
        <dbReference type="Proteomes" id="UP000290289"/>
    </source>
</evidence>
<comment type="caution">
    <text evidence="1">The sequence shown here is derived from an EMBL/GenBank/DDBJ whole genome shotgun (WGS) entry which is preliminary data.</text>
</comment>
<dbReference type="Proteomes" id="UP000290289">
    <property type="component" value="Chromosome 6"/>
</dbReference>
<gene>
    <name evidence="1" type="ORF">DVH24_009690</name>
</gene>
<organism evidence="1 2">
    <name type="scientific">Malus domestica</name>
    <name type="common">Apple</name>
    <name type="synonym">Pyrus malus</name>
    <dbReference type="NCBI Taxonomy" id="3750"/>
    <lineage>
        <taxon>Eukaryota</taxon>
        <taxon>Viridiplantae</taxon>
        <taxon>Streptophyta</taxon>
        <taxon>Embryophyta</taxon>
        <taxon>Tracheophyta</taxon>
        <taxon>Spermatophyta</taxon>
        <taxon>Magnoliopsida</taxon>
        <taxon>eudicotyledons</taxon>
        <taxon>Gunneridae</taxon>
        <taxon>Pentapetalae</taxon>
        <taxon>rosids</taxon>
        <taxon>fabids</taxon>
        <taxon>Rosales</taxon>
        <taxon>Rosaceae</taxon>
        <taxon>Amygdaloideae</taxon>
        <taxon>Maleae</taxon>
        <taxon>Malus</taxon>
    </lineage>
</organism>